<name>A0A366MCP0_9EURY</name>
<accession>A0A366MCP0</accession>
<dbReference type="AlphaFoldDB" id="A0A366MCP0"/>
<sequence>MADENNGPSNKELEEVREKYGATATDDISKTDNAAKSDKTDKKDSNIVDDIQKVGVDTVNKAEEFVGESIGKAETLYKDQKDEKGNNSRTFEIIIEIILIIAGLIIIWNPSIIGWVIGLVLVIYGLLKIINLLR</sequence>
<keyword evidence="2" id="KW-0812">Transmembrane</keyword>
<organism evidence="3 4">
    <name type="scientific">Candidatus Methanobinarius endosymbioticus</name>
    <dbReference type="NCBI Taxonomy" id="2006182"/>
    <lineage>
        <taxon>Archaea</taxon>
        <taxon>Methanobacteriati</taxon>
        <taxon>Methanobacteriota</taxon>
        <taxon>Methanomada group</taxon>
        <taxon>Methanobacteria</taxon>
        <taxon>Methanobacteriales</taxon>
        <taxon>Methanobacteriaceae</taxon>
        <taxon>Candidatus Methanobinarius</taxon>
    </lineage>
</organism>
<keyword evidence="2" id="KW-0472">Membrane</keyword>
<evidence type="ECO:0000313" key="4">
    <source>
        <dbReference type="Proteomes" id="UP000253099"/>
    </source>
</evidence>
<keyword evidence="2" id="KW-1133">Transmembrane helix</keyword>
<evidence type="ECO:0000313" key="3">
    <source>
        <dbReference type="EMBL" id="RBQ24001.1"/>
    </source>
</evidence>
<feature type="transmembrane region" description="Helical" evidence="2">
    <location>
        <begin position="90"/>
        <end position="108"/>
    </location>
</feature>
<feature type="compositionally biased region" description="Basic and acidic residues" evidence="1">
    <location>
        <begin position="11"/>
        <end position="20"/>
    </location>
</feature>
<evidence type="ECO:0000256" key="2">
    <source>
        <dbReference type="SAM" id="Phobius"/>
    </source>
</evidence>
<comment type="caution">
    <text evidence="3">The sequence shown here is derived from an EMBL/GenBank/DDBJ whole genome shotgun (WGS) entry which is preliminary data.</text>
</comment>
<proteinExistence type="predicted"/>
<gene>
    <name evidence="3" type="ORF">ALNOE001_05490</name>
</gene>
<evidence type="ECO:0000256" key="1">
    <source>
        <dbReference type="SAM" id="MobiDB-lite"/>
    </source>
</evidence>
<reference evidence="3 4" key="1">
    <citation type="submission" date="2018-06" db="EMBL/GenBank/DDBJ databases">
        <title>Genomic insight into two independent archaeal endosymbiosis events.</title>
        <authorList>
            <person name="Lind A.E."/>
            <person name="Lewis W.H."/>
            <person name="Spang A."/>
            <person name="Guy L."/>
            <person name="Embley M.T."/>
            <person name="Ettema T.J.G."/>
        </authorList>
    </citation>
    <scope>NUCLEOTIDE SEQUENCE [LARGE SCALE GENOMIC DNA]</scope>
    <source>
        <strain evidence="3">NOE</strain>
    </source>
</reference>
<feature type="region of interest" description="Disordered" evidence="1">
    <location>
        <begin position="1"/>
        <end position="43"/>
    </location>
</feature>
<protein>
    <submittedName>
        <fullName evidence="3">Uncharacterized protein</fullName>
    </submittedName>
</protein>
<dbReference type="EMBL" id="NIZT01000012">
    <property type="protein sequence ID" value="RBQ24001.1"/>
    <property type="molecule type" value="Genomic_DNA"/>
</dbReference>
<feature type="transmembrane region" description="Helical" evidence="2">
    <location>
        <begin position="114"/>
        <end position="133"/>
    </location>
</feature>
<keyword evidence="4" id="KW-1185">Reference proteome</keyword>
<feature type="compositionally biased region" description="Basic and acidic residues" evidence="1">
    <location>
        <begin position="27"/>
        <end position="43"/>
    </location>
</feature>
<dbReference type="Proteomes" id="UP000253099">
    <property type="component" value="Unassembled WGS sequence"/>
</dbReference>